<feature type="transmembrane region" description="Helical" evidence="1">
    <location>
        <begin position="194"/>
        <end position="215"/>
    </location>
</feature>
<name>X6MQS4_RETFI</name>
<gene>
    <name evidence="2" type="ORF">RFI_21003</name>
</gene>
<feature type="transmembrane region" description="Helical" evidence="1">
    <location>
        <begin position="20"/>
        <end position="37"/>
    </location>
</feature>
<evidence type="ECO:0000256" key="1">
    <source>
        <dbReference type="SAM" id="Phobius"/>
    </source>
</evidence>
<accession>X6MQS4</accession>
<comment type="caution">
    <text evidence="2">The sequence shown here is derived from an EMBL/GenBank/DDBJ whole genome shotgun (WGS) entry which is preliminary data.</text>
</comment>
<feature type="transmembrane region" description="Helical" evidence="1">
    <location>
        <begin position="57"/>
        <end position="78"/>
    </location>
</feature>
<feature type="transmembrane region" description="Helical" evidence="1">
    <location>
        <begin position="342"/>
        <end position="365"/>
    </location>
</feature>
<feature type="transmembrane region" description="Helical" evidence="1">
    <location>
        <begin position="227"/>
        <end position="250"/>
    </location>
</feature>
<sequence>MCVNITKNKNGQINKRWGPVYIFLCVISSFLTVVLSFRDLLAKTSIEGIRSTWFDFVYALLFGSNLGLLITLLPIALYDEYDCTFLGYCRNNHIKKQHTRYTLGEKSELGCCSTRDEKIFWIGMTTLLWISFVLYIYYALLVDYAIWLLFLAIPFTVSWFYVILQSRFFFVVMGYVIFVMTMILIFHFNSISFVAIFWSEMYLIIVPTISVFLLGRKRHLRQMGITICVVIVSVMDLVTDVNVIAVWFIAGDYWWAIMQLTFNLSSQILSALYIREVKGWKQKSMYDESTGEKERRVVWTERNGFCHQLVILLGIGRAFYGIKSFKNLDEENELLNREYYLLKLWVNFFFIFLFFFYICNVCNMFDKGSDL</sequence>
<evidence type="ECO:0000313" key="2">
    <source>
        <dbReference type="EMBL" id="ETO16348.1"/>
    </source>
</evidence>
<dbReference type="AlphaFoldDB" id="X6MQS4"/>
<feature type="transmembrane region" description="Helical" evidence="1">
    <location>
        <begin position="119"/>
        <end position="138"/>
    </location>
</feature>
<feature type="transmembrane region" description="Helical" evidence="1">
    <location>
        <begin position="144"/>
        <end position="162"/>
    </location>
</feature>
<feature type="transmembrane region" description="Helical" evidence="1">
    <location>
        <begin position="256"/>
        <end position="274"/>
    </location>
</feature>
<protein>
    <submittedName>
        <fullName evidence="2">Uncharacterized protein</fullName>
    </submittedName>
</protein>
<evidence type="ECO:0000313" key="3">
    <source>
        <dbReference type="Proteomes" id="UP000023152"/>
    </source>
</evidence>
<dbReference type="EMBL" id="ASPP01018340">
    <property type="protein sequence ID" value="ETO16348.1"/>
    <property type="molecule type" value="Genomic_DNA"/>
</dbReference>
<feature type="transmembrane region" description="Helical" evidence="1">
    <location>
        <begin position="169"/>
        <end position="188"/>
    </location>
</feature>
<proteinExistence type="predicted"/>
<dbReference type="Proteomes" id="UP000023152">
    <property type="component" value="Unassembled WGS sequence"/>
</dbReference>
<keyword evidence="1" id="KW-1133">Transmembrane helix</keyword>
<organism evidence="2 3">
    <name type="scientific">Reticulomyxa filosa</name>
    <dbReference type="NCBI Taxonomy" id="46433"/>
    <lineage>
        <taxon>Eukaryota</taxon>
        <taxon>Sar</taxon>
        <taxon>Rhizaria</taxon>
        <taxon>Retaria</taxon>
        <taxon>Foraminifera</taxon>
        <taxon>Monothalamids</taxon>
        <taxon>Reticulomyxidae</taxon>
        <taxon>Reticulomyxa</taxon>
    </lineage>
</organism>
<keyword evidence="3" id="KW-1185">Reference proteome</keyword>
<keyword evidence="1" id="KW-0812">Transmembrane</keyword>
<reference evidence="2 3" key="1">
    <citation type="journal article" date="2013" name="Curr. Biol.">
        <title>The Genome of the Foraminiferan Reticulomyxa filosa.</title>
        <authorList>
            <person name="Glockner G."/>
            <person name="Hulsmann N."/>
            <person name="Schleicher M."/>
            <person name="Noegel A.A."/>
            <person name="Eichinger L."/>
            <person name="Gallinger C."/>
            <person name="Pawlowski J."/>
            <person name="Sierra R."/>
            <person name="Euteneuer U."/>
            <person name="Pillet L."/>
            <person name="Moustafa A."/>
            <person name="Platzer M."/>
            <person name="Groth M."/>
            <person name="Szafranski K."/>
            <person name="Schliwa M."/>
        </authorList>
    </citation>
    <scope>NUCLEOTIDE SEQUENCE [LARGE SCALE GENOMIC DNA]</scope>
</reference>
<keyword evidence="1" id="KW-0472">Membrane</keyword>